<evidence type="ECO:0000256" key="1">
    <source>
        <dbReference type="ARBA" id="ARBA00005622"/>
    </source>
</evidence>
<dbReference type="SUPFAM" id="SSF53474">
    <property type="entry name" value="alpha/beta-Hydrolases"/>
    <property type="match status" value="1"/>
</dbReference>
<dbReference type="EMBL" id="JAHMHR010000078">
    <property type="protein sequence ID" value="KAK1658163.1"/>
    <property type="molecule type" value="Genomic_DNA"/>
</dbReference>
<dbReference type="Gene3D" id="3.40.50.1820">
    <property type="entry name" value="alpha/beta hydrolase"/>
    <property type="match status" value="1"/>
</dbReference>
<accession>A0AAJ0A934</accession>
<organism evidence="3 4">
    <name type="scientific">Colletotrichum godetiae</name>
    <dbReference type="NCBI Taxonomy" id="1209918"/>
    <lineage>
        <taxon>Eukaryota</taxon>
        <taxon>Fungi</taxon>
        <taxon>Dikarya</taxon>
        <taxon>Ascomycota</taxon>
        <taxon>Pezizomycotina</taxon>
        <taxon>Sordariomycetes</taxon>
        <taxon>Hypocreomycetidae</taxon>
        <taxon>Glomerellales</taxon>
        <taxon>Glomerellaceae</taxon>
        <taxon>Colletotrichum</taxon>
        <taxon>Colletotrichum acutatum species complex</taxon>
    </lineage>
</organism>
<dbReference type="InterPro" id="IPR029058">
    <property type="entry name" value="AB_hydrolase_fold"/>
</dbReference>
<dbReference type="PANTHER" id="PTHR40841:SF2">
    <property type="entry name" value="SIDEROPHORE-DEGRADING ESTERASE (EUROFUNG)"/>
    <property type="match status" value="1"/>
</dbReference>
<keyword evidence="2" id="KW-0378">Hydrolase</keyword>
<dbReference type="Proteomes" id="UP001224890">
    <property type="component" value="Unassembled WGS sequence"/>
</dbReference>
<comment type="caution">
    <text evidence="3">The sequence shown here is derived from an EMBL/GenBank/DDBJ whole genome shotgun (WGS) entry which is preliminary data.</text>
</comment>
<proteinExistence type="inferred from homology"/>
<comment type="similarity">
    <text evidence="1">Belongs to the esterase D family.</text>
</comment>
<keyword evidence="4" id="KW-1185">Reference proteome</keyword>
<reference evidence="3" key="1">
    <citation type="submission" date="2021-06" db="EMBL/GenBank/DDBJ databases">
        <title>Comparative genomics, transcriptomics and evolutionary studies reveal genomic signatures of adaptation to plant cell wall in hemibiotrophic fungi.</title>
        <authorList>
            <consortium name="DOE Joint Genome Institute"/>
            <person name="Baroncelli R."/>
            <person name="Diaz J.F."/>
            <person name="Benocci T."/>
            <person name="Peng M."/>
            <person name="Battaglia E."/>
            <person name="Haridas S."/>
            <person name="Andreopoulos W."/>
            <person name="Labutti K."/>
            <person name="Pangilinan J."/>
            <person name="Floch G.L."/>
            <person name="Makela M.R."/>
            <person name="Henrissat B."/>
            <person name="Grigoriev I.V."/>
            <person name="Crouch J.A."/>
            <person name="De Vries R.P."/>
            <person name="Sukno S.A."/>
            <person name="Thon M.R."/>
        </authorList>
    </citation>
    <scope>NUCLEOTIDE SEQUENCE</scope>
    <source>
        <strain evidence="3">CBS 193.32</strain>
    </source>
</reference>
<dbReference type="Pfam" id="PF00756">
    <property type="entry name" value="Esterase"/>
    <property type="match status" value="1"/>
</dbReference>
<gene>
    <name evidence="3" type="ORF">BDP55DRAFT_404650</name>
</gene>
<protein>
    <submittedName>
        <fullName evidence="3">Siderophore esterase</fullName>
    </submittedName>
</protein>
<dbReference type="AlphaFoldDB" id="A0AAJ0A934"/>
<dbReference type="InterPro" id="IPR052558">
    <property type="entry name" value="Siderophore_Hydrolase_D"/>
</dbReference>
<evidence type="ECO:0000256" key="2">
    <source>
        <dbReference type="ARBA" id="ARBA00022801"/>
    </source>
</evidence>
<evidence type="ECO:0000313" key="4">
    <source>
        <dbReference type="Proteomes" id="UP001224890"/>
    </source>
</evidence>
<sequence>MLTQSLLVRIDSAESWALRSTAGEEYIVQIGFPRDWQSRSSQQNEAPVPIFYLTDGNSVFLTALESMHRHLCMRSSNIQGIIVAIGYPMPADSKFLLSARRSRDLTPPADGIAGHEGGADVFLSFLHNKVKPLVARRLYETRGATVGREALYGHSYGGLLSLHALFTRTDMFTCILASSPSIWWNEGYIVTEERRFREKVDCKNSSPSLMLFVGNEEQTPTRKRGEGEDEYNRRLRRHRGLDMVDNVISINSRLERSARLEHLSMRVYDGEDHETVVACSLNRGLATFLDDWPLV</sequence>
<dbReference type="PANTHER" id="PTHR40841">
    <property type="entry name" value="SIDEROPHORE TRIACETYLFUSARININE C ESTERASE"/>
    <property type="match status" value="1"/>
</dbReference>
<dbReference type="GO" id="GO:0016788">
    <property type="term" value="F:hydrolase activity, acting on ester bonds"/>
    <property type="evidence" value="ECO:0007669"/>
    <property type="project" value="TreeGrafter"/>
</dbReference>
<evidence type="ECO:0000313" key="3">
    <source>
        <dbReference type="EMBL" id="KAK1658163.1"/>
    </source>
</evidence>
<dbReference type="InterPro" id="IPR000801">
    <property type="entry name" value="Esterase-like"/>
</dbReference>
<dbReference type="RefSeq" id="XP_060422927.1">
    <property type="nucleotide sequence ID" value="XM_060567322.1"/>
</dbReference>
<dbReference type="GeneID" id="85451848"/>
<name>A0AAJ0A934_9PEZI</name>